<organism evidence="2">
    <name type="scientific">Agromyces sp. G08B096</name>
    <dbReference type="NCBI Taxonomy" id="3156399"/>
    <lineage>
        <taxon>Bacteria</taxon>
        <taxon>Bacillati</taxon>
        <taxon>Actinomycetota</taxon>
        <taxon>Actinomycetes</taxon>
        <taxon>Micrococcales</taxon>
        <taxon>Microbacteriaceae</taxon>
        <taxon>Agromyces</taxon>
    </lineage>
</organism>
<name>A0AAU7W8T8_9MICO</name>
<reference evidence="2" key="1">
    <citation type="submission" date="2024-05" db="EMBL/GenBank/DDBJ databases">
        <authorList>
            <person name="Yu L."/>
        </authorList>
    </citation>
    <scope>NUCLEOTIDE SEQUENCE</scope>
    <source>
        <strain evidence="2">G08B096</strain>
    </source>
</reference>
<proteinExistence type="predicted"/>
<dbReference type="InterPro" id="IPR035985">
    <property type="entry name" value="Ubiquitin-activating_enz"/>
</dbReference>
<dbReference type="InterPro" id="IPR000594">
    <property type="entry name" value="ThiF_NAD_FAD-bd"/>
</dbReference>
<dbReference type="PANTHER" id="PTHR43267:SF1">
    <property type="entry name" value="TRNA THREONYLCARBAMOYLADENOSINE DEHYDRATASE"/>
    <property type="match status" value="1"/>
</dbReference>
<dbReference type="PANTHER" id="PTHR43267">
    <property type="entry name" value="TRNA THREONYLCARBAMOYLADENOSINE DEHYDRATASE"/>
    <property type="match status" value="1"/>
</dbReference>
<evidence type="ECO:0000313" key="2">
    <source>
        <dbReference type="EMBL" id="XBX83049.1"/>
    </source>
</evidence>
<protein>
    <submittedName>
        <fullName evidence="2">ThiF family adenylyltransferase</fullName>
    </submittedName>
</protein>
<feature type="domain" description="THIF-type NAD/FAD binding fold" evidence="1">
    <location>
        <begin position="171"/>
        <end position="377"/>
    </location>
</feature>
<dbReference type="AlphaFoldDB" id="A0AAU7W8T8"/>
<dbReference type="SUPFAM" id="SSF69572">
    <property type="entry name" value="Activating enzymes of the ubiquitin-like proteins"/>
    <property type="match status" value="1"/>
</dbReference>
<dbReference type="GO" id="GO:0061503">
    <property type="term" value="F:tRNA threonylcarbamoyladenosine dehydratase"/>
    <property type="evidence" value="ECO:0007669"/>
    <property type="project" value="TreeGrafter"/>
</dbReference>
<gene>
    <name evidence="2" type="ORF">ABIQ69_03760</name>
</gene>
<dbReference type="InterPro" id="IPR045886">
    <property type="entry name" value="ThiF/MoeB/HesA"/>
</dbReference>
<keyword evidence="2" id="KW-0548">Nucleotidyltransferase</keyword>
<dbReference type="EMBL" id="CP158374">
    <property type="protein sequence ID" value="XBX83049.1"/>
    <property type="molecule type" value="Genomic_DNA"/>
</dbReference>
<dbReference type="Pfam" id="PF00899">
    <property type="entry name" value="ThiF"/>
    <property type="match status" value="1"/>
</dbReference>
<dbReference type="RefSeq" id="WP_350349065.1">
    <property type="nucleotide sequence ID" value="NZ_CP158374.1"/>
</dbReference>
<dbReference type="GO" id="GO:0008641">
    <property type="term" value="F:ubiquitin-like modifier activating enzyme activity"/>
    <property type="evidence" value="ECO:0007669"/>
    <property type="project" value="InterPro"/>
</dbReference>
<accession>A0AAU7W8T8</accession>
<evidence type="ECO:0000259" key="1">
    <source>
        <dbReference type="Pfam" id="PF00899"/>
    </source>
</evidence>
<dbReference type="GO" id="GO:0061504">
    <property type="term" value="P:cyclic threonylcarbamoyladenosine biosynthetic process"/>
    <property type="evidence" value="ECO:0007669"/>
    <property type="project" value="TreeGrafter"/>
</dbReference>
<dbReference type="GO" id="GO:0016779">
    <property type="term" value="F:nucleotidyltransferase activity"/>
    <property type="evidence" value="ECO:0007669"/>
    <property type="project" value="UniProtKB-KW"/>
</dbReference>
<sequence>MPQHDPYIVVPRDAIDKIAASALSGGALVLRRVPADNMYVVRTVETAKDMRLPADIPGEYVALRSGDPHHAAQWIRVAANDAQIHHLFLSRRPQAFIEFAKFKEMVPGVSDPGNGLGIVITHDPDLPPELVEAGALEFAGWAVRRSGVHPIHIEVEPEVIGLEQLTGKWPIEQLAANSVMVVGCGSIGSAAAEALAGFGVGRVELLDPDRFLWHNMLRHALGTESVGRYKVAAMKDHLARRWPEQTVVAHQLDVVADAHYARPIVDRVDLVLCAADGIAPRRVVSHLARRANKPAILACVLDNGSIGEVIRLRPTPRFGCLLCLRQHLAAQGAMDAEADQELDYGTGRVHQPMAAVPPDLRQVGTFAAKVAVATLLESLHGDHTQRIPGEHAVIGLRPTGDLAAPFNVGEVGDVRWSSIPGPRPSCATCSAE</sequence>
<dbReference type="Gene3D" id="3.40.50.720">
    <property type="entry name" value="NAD(P)-binding Rossmann-like Domain"/>
    <property type="match status" value="1"/>
</dbReference>
<keyword evidence="2" id="KW-0808">Transferase</keyword>